<comment type="caution">
    <text evidence="1">The sequence shown here is derived from an EMBL/GenBank/DDBJ whole genome shotgun (WGS) entry which is preliminary data.</text>
</comment>
<organism evidence="1 2">
    <name type="scientific">Naganishia adeliensis</name>
    <dbReference type="NCBI Taxonomy" id="92952"/>
    <lineage>
        <taxon>Eukaryota</taxon>
        <taxon>Fungi</taxon>
        <taxon>Dikarya</taxon>
        <taxon>Basidiomycota</taxon>
        <taxon>Agaricomycotina</taxon>
        <taxon>Tremellomycetes</taxon>
        <taxon>Filobasidiales</taxon>
        <taxon>Filobasidiaceae</taxon>
        <taxon>Naganishia</taxon>
    </lineage>
</organism>
<evidence type="ECO:0000313" key="2">
    <source>
        <dbReference type="Proteomes" id="UP001230649"/>
    </source>
</evidence>
<dbReference type="EMBL" id="JASBWS010000031">
    <property type="protein sequence ID" value="KAJ9108494.1"/>
    <property type="molecule type" value="Genomic_DNA"/>
</dbReference>
<reference evidence="1" key="1">
    <citation type="submission" date="2023-04" db="EMBL/GenBank/DDBJ databases">
        <title>Draft Genome sequencing of Naganishia species isolated from polar environments using Oxford Nanopore Technology.</title>
        <authorList>
            <person name="Leo P."/>
            <person name="Venkateswaran K."/>
        </authorList>
    </citation>
    <scope>NUCLEOTIDE SEQUENCE</scope>
    <source>
        <strain evidence="1">MNA-CCFEE 5262</strain>
    </source>
</reference>
<evidence type="ECO:0000313" key="1">
    <source>
        <dbReference type="EMBL" id="KAJ9108494.1"/>
    </source>
</evidence>
<gene>
    <name evidence="1" type="ORF">QFC20_003400</name>
</gene>
<name>A0ACC2WBC8_9TREE</name>
<sequence>MADEQTQDVAESADHTVPPVTPVAEPNVINHPLQANETDNTSADPVKETAESKSEPLDAEVVPAASTTVDPPQDTEPPSDPSDQPSLRTKLLPHRQKKKQPKRGILKAPPPPVKPGLGGKLRDALGSIHPKFLDYTVGPIGNGTAASVAESIPPSISVPVNNLASNVMEGVGVVGGAAAAVVGSWGGRFGKLVGAAAGSTGAAGDNHAPGSPAPATLPWRFATRMTGASSSPPVATSTNISRAEKELPTTPTKSAGLNSSSSGLPGSPLQISNESTTITIITDTYRPLKRASFILPAISITYPISSANPPWSDKVLQDRRQVEESATKMMQSSVGAGFWNGEKLVELYEIACAGREESARVGIKQALSVMSSGDKPGQRQLLLTSGRTGARTAFVSVDPPLGKYAAQAFADVLTVEWGLARLALQDGVLDHDEARALRFLDLSSNNLDKKSVEFLSQAISAVPTPASPEAEAPSLEGKEGNESDDSETGERYGPIPRVSHSTLLKNSHLGGKDAPGTLQTLRLDDCGLRAASLDVLAQAVRRSDIRNLSLRQNKISNLGTVSVALMIRDWIDTGSTGNNPFNNYPHVLFDMETSRAEDENDNVPQHLDNGASIPPAIPLQDEHLGRLVTLDLKGNDIRGGVNYIAQVLKRNTHLKVLNLSENRIDAAGLASLAEALRLNQCLETLDLSHNPCCGPAIDGTLAFRHTFPSNTTLRRLFLNATQMTDESAIALAEALSDANRLLHIDLTDNDVTLAGAMALAGSLRSNTSIRCLDLTIPQNDADLSEISQSILQTCIRNTEAALNAKGTTVSNGAQDAVWAPIKNSSLVKRAKEAEDYRKMSETVKIIDTPAAIARTEAFTLKPAGVIRSAEESAEYGQRLLEQQKLPDAPELDSTEKQRCMAALERNRALLERISDIVQETEDPERLERLLSLNDQLTTQIPEMGRILAATDKRLLVTAAKPFLKPPPTQTSSARSLGRLNTAPVRRHMKVPSLEASPNFSITNSDDDDSDAEELHSAAPVSLKLVMPERLPSHAFGNLGALGYGNNTDDAEDKRVPLTISSTTAQSWQSLDSCSSPLERVNKEWMAEEGEIFRKGQKLGVADEEHELGDFDDPGSALKQKILEAEVERTPHHLREEIISDETAEVKALELVEQD</sequence>
<dbReference type="Proteomes" id="UP001230649">
    <property type="component" value="Unassembled WGS sequence"/>
</dbReference>
<proteinExistence type="predicted"/>
<accession>A0ACC2WBC8</accession>
<keyword evidence="2" id="KW-1185">Reference proteome</keyword>
<protein>
    <submittedName>
        <fullName evidence="1">Uncharacterized protein</fullName>
    </submittedName>
</protein>